<evidence type="ECO:0000256" key="7">
    <source>
        <dbReference type="SAM" id="Phobius"/>
    </source>
</evidence>
<dbReference type="InterPro" id="IPR036830">
    <property type="entry name" value="PP_kinase_middle_dom_sf"/>
</dbReference>
<evidence type="ECO:0000259" key="9">
    <source>
        <dbReference type="Pfam" id="PF13089"/>
    </source>
</evidence>
<evidence type="ECO:0000259" key="11">
    <source>
        <dbReference type="Pfam" id="PF17941"/>
    </source>
</evidence>
<evidence type="ECO:0000256" key="6">
    <source>
        <dbReference type="RuleBase" id="RU003800"/>
    </source>
</evidence>
<evidence type="ECO:0000313" key="13">
    <source>
        <dbReference type="Proteomes" id="UP000178622"/>
    </source>
</evidence>
<reference evidence="13" key="1">
    <citation type="submission" date="2016-09" db="EMBL/GenBank/DDBJ databases">
        <title>Draft genome sequence of a novel species of the family Streptococcaceae isolated from flowers.</title>
        <authorList>
            <person name="Chuah L.-O."/>
            <person name="Yap K.-P."/>
            <person name="Thong K.L."/>
            <person name="Liong M.T."/>
            <person name="Ahmad R."/>
            <person name="Rusul G."/>
        </authorList>
    </citation>
    <scope>NUCLEOTIDE SEQUENCE [LARGE SCALE GENOMIC DNA]</scope>
    <source>
        <strain evidence="13">DF1</strain>
    </source>
</reference>
<dbReference type="Gene3D" id="3.30.870.10">
    <property type="entry name" value="Endonuclease Chain A"/>
    <property type="match status" value="2"/>
</dbReference>
<dbReference type="InterPro" id="IPR003414">
    <property type="entry name" value="PP_kinase"/>
</dbReference>
<keyword evidence="2 6" id="KW-0808">Transferase</keyword>
<comment type="caution">
    <text evidence="12">The sequence shown here is derived from an EMBL/GenBank/DDBJ whole genome shotgun (WGS) entry which is preliminary data.</text>
</comment>
<keyword evidence="7" id="KW-0812">Transmembrane</keyword>
<dbReference type="GO" id="GO:0008976">
    <property type="term" value="F:polyphosphate kinase activity"/>
    <property type="evidence" value="ECO:0007669"/>
    <property type="project" value="UniProtKB-EC"/>
</dbReference>
<feature type="domain" description="Polyphosphate kinase N-terminal" evidence="9">
    <location>
        <begin position="9"/>
        <end position="112"/>
    </location>
</feature>
<dbReference type="PANTHER" id="PTHR30218">
    <property type="entry name" value="POLYPHOSPHATE KINASE"/>
    <property type="match status" value="1"/>
</dbReference>
<dbReference type="PANTHER" id="PTHR30218:SF0">
    <property type="entry name" value="POLYPHOSPHATE KINASE"/>
    <property type="match status" value="1"/>
</dbReference>
<keyword evidence="5" id="KW-0067">ATP-binding</keyword>
<gene>
    <name evidence="12" type="ORF">BG261_00370</name>
</gene>
<sequence length="742" mass="85866">MSEQIFSKYYNRDLSWLLFNRRVINQSRDESIPLLERLRFLAIASNNLDEYYSVRVPSIQEIIRVAPQARDNKTGHLQKDIRDQICERNRKNVDIQYTNYFNLIDILDDEEVFGIREYSELSNQEKEVLDEHFDENIFSCLTSIQFDQYHAQPSYVDGELNIYIRSFYEGEEITTVIPISDKLDRLIPLIKEDRYVFLEDLIMNNIDKILPDNTIINQFVFRITRDKDIELDSDIETDVLDWVKMYVKQREKGRPTRLEYSGDNINQHSTDIAILNDMLGLEKKSSYNIQGPIDLTFLFGLIKRYSKSYPELIYPPFHPIEPKPNRDIFEKIDNETLLFQHPYESFDFVIELLKEAVDDPNTIAIKQTIYRVADESEVIAQLVNAAKSGIQVTVVIELKARFDEENNIALVDQLTDAGCYVSFGKEDLKTHSKAMLIVKKTENGTKGYAHLGTGNYNEDTSKVYTDLSLLTCDEEYIDDVEQFFNYMVNDIEVPDYKLISTSPTLLKPMILEKIKLMKKHYLRTGKGKIFFKANALTDRNIIDALYSAAKAGVPIRLVIRGACCMKVGICGDKEDVVISSIVGRFLEHSRIYGFYWGGENSVDDAELWIASADLMTRNMEDRVEIATPIKDKELKTKLANIINIFASDTKGAYYLNKDGRYKKLQVAEKISSQETFMKIAEAGQQVDTMKLKPIETPVPVRRTDRYEVNNKNADNFQFSKLYNIVMIILLVIIVVLITQWIL</sequence>
<dbReference type="InterPro" id="IPR024953">
    <property type="entry name" value="PP_kinase_middle"/>
</dbReference>
<accession>A0A1E8GQS3</accession>
<proteinExistence type="inferred from homology"/>
<evidence type="ECO:0000256" key="2">
    <source>
        <dbReference type="ARBA" id="ARBA00022679"/>
    </source>
</evidence>
<evidence type="ECO:0000256" key="4">
    <source>
        <dbReference type="ARBA" id="ARBA00022777"/>
    </source>
</evidence>
<dbReference type="Proteomes" id="UP000178622">
    <property type="component" value="Unassembled WGS sequence"/>
</dbReference>
<dbReference type="STRING" id="1859473.BG261_00370"/>
<dbReference type="PIRSF" id="PIRSF015589">
    <property type="entry name" value="PP_kinase"/>
    <property type="match status" value="1"/>
</dbReference>
<evidence type="ECO:0000256" key="3">
    <source>
        <dbReference type="ARBA" id="ARBA00022741"/>
    </source>
</evidence>
<dbReference type="InterPro" id="IPR025198">
    <property type="entry name" value="PPK_N_dom"/>
</dbReference>
<keyword evidence="4 12" id="KW-0418">Kinase</keyword>
<feature type="domain" description="Polyphosphate kinase C-terminal" evidence="11">
    <location>
        <begin position="327"/>
        <end position="489"/>
    </location>
</feature>
<dbReference type="InterPro" id="IPR041108">
    <property type="entry name" value="PP_kinase_C_1"/>
</dbReference>
<comment type="PTM">
    <text evidence="6">An intermediate of this reaction is the autophosphorylated ppk in which a phosphate is covalently linked to a histidine residue through a N-P bond.</text>
</comment>
<evidence type="ECO:0000256" key="1">
    <source>
        <dbReference type="ARBA" id="ARBA00022553"/>
    </source>
</evidence>
<comment type="similarity">
    <text evidence="6">Belongs to the polyphosphate kinase 1 (PPK1) family.</text>
</comment>
<dbReference type="Gene3D" id="3.30.1840.10">
    <property type="entry name" value="Polyphosphate kinase middle domain"/>
    <property type="match status" value="1"/>
</dbReference>
<feature type="domain" description="Polyphosphate kinase middle" evidence="8">
    <location>
        <begin position="125"/>
        <end position="301"/>
    </location>
</feature>
<evidence type="ECO:0000313" key="12">
    <source>
        <dbReference type="EMBL" id="OFI50376.1"/>
    </source>
</evidence>
<dbReference type="NCBIfam" id="TIGR03705">
    <property type="entry name" value="poly_P_kin"/>
    <property type="match status" value="1"/>
</dbReference>
<dbReference type="SUPFAM" id="SSF140356">
    <property type="entry name" value="PPK N-terminal domain-like"/>
    <property type="match status" value="1"/>
</dbReference>
<dbReference type="GO" id="GO:0005524">
    <property type="term" value="F:ATP binding"/>
    <property type="evidence" value="ECO:0007669"/>
    <property type="project" value="UniProtKB-KW"/>
</dbReference>
<dbReference type="RefSeq" id="WP_070791101.1">
    <property type="nucleotide sequence ID" value="NZ_MKIR01000001.1"/>
</dbReference>
<dbReference type="EMBL" id="MKIR01000001">
    <property type="protein sequence ID" value="OFI50376.1"/>
    <property type="molecule type" value="Genomic_DNA"/>
</dbReference>
<dbReference type="Pfam" id="PF17941">
    <property type="entry name" value="PP_kinase_C_1"/>
    <property type="match status" value="1"/>
</dbReference>
<keyword evidence="13" id="KW-1185">Reference proteome</keyword>
<dbReference type="EC" id="2.7.4.1" evidence="6"/>
<dbReference type="InterPro" id="IPR036832">
    <property type="entry name" value="PPK_N_dom_sf"/>
</dbReference>
<dbReference type="AlphaFoldDB" id="A0A1E8GQS3"/>
<dbReference type="GO" id="GO:0009358">
    <property type="term" value="C:polyphosphate kinase complex"/>
    <property type="evidence" value="ECO:0007669"/>
    <property type="project" value="InterPro"/>
</dbReference>
<keyword evidence="1 6" id="KW-0597">Phosphoprotein</keyword>
<dbReference type="Pfam" id="PF02503">
    <property type="entry name" value="PP_kinase"/>
    <property type="match status" value="1"/>
</dbReference>
<feature type="domain" description="Polyphosphate kinase C-terminal" evidence="10">
    <location>
        <begin position="501"/>
        <end position="670"/>
    </location>
</feature>
<keyword evidence="3" id="KW-0547">Nucleotide-binding</keyword>
<protein>
    <recommendedName>
        <fullName evidence="6">Polyphosphate kinase</fullName>
        <ecNumber evidence="6">2.7.4.1</ecNumber>
    </recommendedName>
</protein>
<dbReference type="SUPFAM" id="SSF143724">
    <property type="entry name" value="PHP14-like"/>
    <property type="match status" value="1"/>
</dbReference>
<dbReference type="OrthoDB" id="9761456at2"/>
<name>A0A1E8GQS3_9LACT</name>
<feature type="transmembrane region" description="Helical" evidence="7">
    <location>
        <begin position="721"/>
        <end position="741"/>
    </location>
</feature>
<dbReference type="SUPFAM" id="SSF56024">
    <property type="entry name" value="Phospholipase D/nuclease"/>
    <property type="match status" value="2"/>
</dbReference>
<dbReference type="GO" id="GO:0006799">
    <property type="term" value="P:polyphosphate biosynthetic process"/>
    <property type="evidence" value="ECO:0007669"/>
    <property type="project" value="InterPro"/>
</dbReference>
<keyword evidence="7" id="KW-0472">Membrane</keyword>
<evidence type="ECO:0000259" key="8">
    <source>
        <dbReference type="Pfam" id="PF02503"/>
    </source>
</evidence>
<keyword evidence="7" id="KW-1133">Transmembrane helix</keyword>
<dbReference type="InterPro" id="IPR025200">
    <property type="entry name" value="PPK_C_dom2"/>
</dbReference>
<organism evidence="12 13">
    <name type="scientific">Floricoccus tropicus</name>
    <dbReference type="NCBI Taxonomy" id="1859473"/>
    <lineage>
        <taxon>Bacteria</taxon>
        <taxon>Bacillati</taxon>
        <taxon>Bacillota</taxon>
        <taxon>Bacilli</taxon>
        <taxon>Lactobacillales</taxon>
        <taxon>Streptococcaceae</taxon>
        <taxon>Floricoccus</taxon>
    </lineage>
</organism>
<evidence type="ECO:0000256" key="5">
    <source>
        <dbReference type="ARBA" id="ARBA00022840"/>
    </source>
</evidence>
<evidence type="ECO:0000259" key="10">
    <source>
        <dbReference type="Pfam" id="PF13090"/>
    </source>
</evidence>
<dbReference type="Pfam" id="PF13090">
    <property type="entry name" value="PP_kinase_C"/>
    <property type="match status" value="1"/>
</dbReference>
<comment type="function">
    <text evidence="6">Catalyzes the reversible transfer of the terminal phosphate of ATP to form a long-chain polyphosphate (polyP).</text>
</comment>
<dbReference type="Gene3D" id="1.20.58.310">
    <property type="entry name" value="Polyphosphate kinase N-terminal domain"/>
    <property type="match status" value="1"/>
</dbReference>
<comment type="catalytic activity">
    <reaction evidence="6">
        <text>[phosphate](n) + ATP = [phosphate](n+1) + ADP</text>
        <dbReference type="Rhea" id="RHEA:19573"/>
        <dbReference type="Rhea" id="RHEA-COMP:9859"/>
        <dbReference type="Rhea" id="RHEA-COMP:14280"/>
        <dbReference type="ChEBI" id="CHEBI:16838"/>
        <dbReference type="ChEBI" id="CHEBI:30616"/>
        <dbReference type="ChEBI" id="CHEBI:456216"/>
        <dbReference type="EC" id="2.7.4.1"/>
    </reaction>
</comment>
<dbReference type="Pfam" id="PF13089">
    <property type="entry name" value="PP_kinase_N"/>
    <property type="match status" value="1"/>
</dbReference>